<feature type="region of interest" description="Disordered" evidence="2">
    <location>
        <begin position="152"/>
        <end position="176"/>
    </location>
</feature>
<dbReference type="InterPro" id="IPR001789">
    <property type="entry name" value="Sig_transdc_resp-reg_receiver"/>
</dbReference>
<reference evidence="4 5" key="1">
    <citation type="journal article" date="2014" name="Front. Microbiol.">
        <title>Population and genomic analysis of the genus Halorubrum.</title>
        <authorList>
            <person name="Fullmer M.S."/>
            <person name="Soucy S.M."/>
            <person name="Swithers K.S."/>
            <person name="Makkay A.M."/>
            <person name="Wheeler R."/>
            <person name="Ventosa A."/>
            <person name="Gogarten J.P."/>
            <person name="Papke R.T."/>
        </authorList>
    </citation>
    <scope>NUCLEOTIDE SEQUENCE [LARGE SCALE GENOMIC DNA]</scope>
    <source>
        <strain evidence="4 5">C49</strain>
    </source>
</reference>
<dbReference type="Proteomes" id="UP000222824">
    <property type="component" value="Unassembled WGS sequence"/>
</dbReference>
<dbReference type="SUPFAM" id="SSF52172">
    <property type="entry name" value="CheY-like"/>
    <property type="match status" value="1"/>
</dbReference>
<keyword evidence="5" id="KW-1185">Reference proteome</keyword>
<dbReference type="OrthoDB" id="330337at2157"/>
<evidence type="ECO:0000256" key="2">
    <source>
        <dbReference type="SAM" id="MobiDB-lite"/>
    </source>
</evidence>
<evidence type="ECO:0000313" key="5">
    <source>
        <dbReference type="Proteomes" id="UP000222824"/>
    </source>
</evidence>
<dbReference type="CDD" id="cd00156">
    <property type="entry name" value="REC"/>
    <property type="match status" value="1"/>
</dbReference>
<comment type="caution">
    <text evidence="4">The sequence shown here is derived from an EMBL/GenBank/DDBJ whole genome shotgun (WGS) entry which is preliminary data.</text>
</comment>
<dbReference type="AlphaFoldDB" id="A0A2G1WLH9"/>
<dbReference type="GO" id="GO:0000160">
    <property type="term" value="P:phosphorelay signal transduction system"/>
    <property type="evidence" value="ECO:0007669"/>
    <property type="project" value="InterPro"/>
</dbReference>
<proteinExistence type="predicted"/>
<dbReference type="PROSITE" id="PS50110">
    <property type="entry name" value="RESPONSE_REGULATORY"/>
    <property type="match status" value="1"/>
</dbReference>
<evidence type="ECO:0000259" key="3">
    <source>
        <dbReference type="PROSITE" id="PS50110"/>
    </source>
</evidence>
<dbReference type="Pfam" id="PF00072">
    <property type="entry name" value="Response_reg"/>
    <property type="match status" value="1"/>
</dbReference>
<name>A0A2G1WLH9_9EURY</name>
<feature type="domain" description="Response regulatory" evidence="3">
    <location>
        <begin position="29"/>
        <end position="143"/>
    </location>
</feature>
<sequence>MTDQSRTADDRSRDDRAAGDATEDGGSVVLLHVEPDARSAELLAVFAERFADGFVVRSVDGMAAARREIDAADCIVTEQRLPDGSGVDLIERLRTRGVEVPVVFHTTCRGDEAAAKAFDAGADGFFSKRPERGQYDRILERLCRLVDDDDVRTLRTPTPVSPDLPEPSSGASRSAE</sequence>
<dbReference type="Gene3D" id="3.40.50.2300">
    <property type="match status" value="1"/>
</dbReference>
<feature type="region of interest" description="Disordered" evidence="2">
    <location>
        <begin position="1"/>
        <end position="25"/>
    </location>
</feature>
<dbReference type="EMBL" id="NHOA01000030">
    <property type="protein sequence ID" value="PHQ39813.1"/>
    <property type="molecule type" value="Genomic_DNA"/>
</dbReference>
<gene>
    <name evidence="4" type="ORF">DJ69_04625</name>
</gene>
<organism evidence="4 5">
    <name type="scientific">Halorubrum persicum</name>
    <dbReference type="NCBI Taxonomy" id="1383844"/>
    <lineage>
        <taxon>Archaea</taxon>
        <taxon>Methanobacteriati</taxon>
        <taxon>Methanobacteriota</taxon>
        <taxon>Stenosarchaea group</taxon>
        <taxon>Halobacteria</taxon>
        <taxon>Halobacteriales</taxon>
        <taxon>Haloferacaceae</taxon>
        <taxon>Halorubrum</taxon>
    </lineage>
</organism>
<evidence type="ECO:0000256" key="1">
    <source>
        <dbReference type="PROSITE-ProRule" id="PRU00169"/>
    </source>
</evidence>
<feature type="compositionally biased region" description="Basic and acidic residues" evidence="2">
    <location>
        <begin position="1"/>
        <end position="18"/>
    </location>
</feature>
<protein>
    <recommendedName>
        <fullName evidence="3">Response regulatory domain-containing protein</fullName>
    </recommendedName>
</protein>
<dbReference type="RefSeq" id="WP_099254524.1">
    <property type="nucleotide sequence ID" value="NZ_NHOA01000030.1"/>
</dbReference>
<dbReference type="InterPro" id="IPR011006">
    <property type="entry name" value="CheY-like_superfamily"/>
</dbReference>
<accession>A0A2G1WLH9</accession>
<evidence type="ECO:0000313" key="4">
    <source>
        <dbReference type="EMBL" id="PHQ39813.1"/>
    </source>
</evidence>
<comment type="caution">
    <text evidence="1">Lacks conserved residue(s) required for the propagation of feature annotation.</text>
</comment>
<dbReference type="SMART" id="SM00448">
    <property type="entry name" value="REC"/>
    <property type="match status" value="1"/>
</dbReference>